<comment type="caution">
    <text evidence="4">The sequence shown here is derived from an EMBL/GenBank/DDBJ whole genome shotgun (WGS) entry which is preliminary data.</text>
</comment>
<dbReference type="PANTHER" id="PTHR31635">
    <property type="entry name" value="REVERSE TRANSCRIPTASE DOMAIN-CONTAINING PROTEIN-RELATED"/>
    <property type="match status" value="1"/>
</dbReference>
<dbReference type="InterPro" id="IPR000477">
    <property type="entry name" value="RT_dom"/>
</dbReference>
<evidence type="ECO:0000256" key="1">
    <source>
        <dbReference type="ARBA" id="ARBA00012493"/>
    </source>
</evidence>
<dbReference type="SUPFAM" id="SSF56672">
    <property type="entry name" value="DNA/RNA polymerases"/>
    <property type="match status" value="1"/>
</dbReference>
<keyword evidence="5" id="KW-1185">Reference proteome</keyword>
<sequence length="259" mass="30419">RSGTRQGCPLSPLLFNIVLEVLASAIRQQKEIKGIRIGKEEVKLSLFTDDMILYIENPTDSTRSLLELIHEFSKLQGTKSSLFLCKIRLCLLIRVSFGAYSWTAQPLQCWNAFYQFLFGKNKRIKDGAQAWVGFYHIAKFLRLVKTCKTCDSIPIQIPESYFVDFSKLIIKFTWRGKKHLIAKVMWEKNKMGRQLLLAFKTSYKAAAIKTVWYWQKNRQIDQCSRIESSEIDPHKWDNGNLTKKQRQYNRRDHLLNKWC</sequence>
<dbReference type="Proteomes" id="UP000475037">
    <property type="component" value="Unassembled WGS sequence"/>
</dbReference>
<dbReference type="GO" id="GO:0003964">
    <property type="term" value="F:RNA-directed DNA polymerase activity"/>
    <property type="evidence" value="ECO:0007669"/>
    <property type="project" value="UniProtKB-EC"/>
</dbReference>
<protein>
    <recommendedName>
        <fullName evidence="1">RNA-directed DNA polymerase</fullName>
        <ecNumber evidence="1">2.7.7.49</ecNumber>
    </recommendedName>
</protein>
<accession>A0A6G1AIA0</accession>
<keyword evidence="2" id="KW-0732">Signal</keyword>
<evidence type="ECO:0000313" key="4">
    <source>
        <dbReference type="EMBL" id="KAF0874853.1"/>
    </source>
</evidence>
<proteinExistence type="predicted"/>
<dbReference type="PROSITE" id="PS50878">
    <property type="entry name" value="RT_POL"/>
    <property type="match status" value="1"/>
</dbReference>
<evidence type="ECO:0000256" key="2">
    <source>
        <dbReference type="SAM" id="SignalP"/>
    </source>
</evidence>
<organism evidence="4 5">
    <name type="scientific">Crocuta crocuta</name>
    <name type="common">Spotted hyena</name>
    <dbReference type="NCBI Taxonomy" id="9678"/>
    <lineage>
        <taxon>Eukaryota</taxon>
        <taxon>Metazoa</taxon>
        <taxon>Chordata</taxon>
        <taxon>Craniata</taxon>
        <taxon>Vertebrata</taxon>
        <taxon>Euteleostomi</taxon>
        <taxon>Mammalia</taxon>
        <taxon>Eutheria</taxon>
        <taxon>Laurasiatheria</taxon>
        <taxon>Carnivora</taxon>
        <taxon>Feliformia</taxon>
        <taxon>Hyaenidae</taxon>
        <taxon>Crocuta</taxon>
    </lineage>
</organism>
<gene>
    <name evidence="4" type="ORF">FOF47_R04179</name>
</gene>
<dbReference type="EMBL" id="VOAJ01005302">
    <property type="protein sequence ID" value="KAF0874853.1"/>
    <property type="molecule type" value="Genomic_DNA"/>
</dbReference>
<evidence type="ECO:0000313" key="5">
    <source>
        <dbReference type="Proteomes" id="UP000475037"/>
    </source>
</evidence>
<dbReference type="PANTHER" id="PTHR31635:SF196">
    <property type="entry name" value="REVERSE TRANSCRIPTASE DOMAIN-CONTAINING PROTEIN-RELATED"/>
    <property type="match status" value="1"/>
</dbReference>
<evidence type="ECO:0000259" key="3">
    <source>
        <dbReference type="PROSITE" id="PS50878"/>
    </source>
</evidence>
<feature type="signal peptide" evidence="2">
    <location>
        <begin position="1"/>
        <end position="23"/>
    </location>
</feature>
<feature type="non-terminal residue" evidence="4">
    <location>
        <position position="1"/>
    </location>
</feature>
<reference evidence="4 5" key="1">
    <citation type="submission" date="2019-11" db="EMBL/GenBank/DDBJ databases">
        <authorList>
            <person name="Yang C."/>
            <person name="Li F."/>
        </authorList>
    </citation>
    <scope>NUCLEOTIDE SEQUENCE [LARGE SCALE GENOMIC DNA]</scope>
    <source>
        <strain evidence="4">KB4526</strain>
        <tissue evidence="4">Muscle</tissue>
    </source>
</reference>
<feature type="domain" description="Reverse transcriptase" evidence="3">
    <location>
        <begin position="1"/>
        <end position="136"/>
    </location>
</feature>
<dbReference type="EC" id="2.7.7.49" evidence="1"/>
<feature type="non-terminal residue" evidence="4">
    <location>
        <position position="259"/>
    </location>
</feature>
<feature type="chain" id="PRO_5026076911" description="RNA-directed DNA polymerase" evidence="2">
    <location>
        <begin position="24"/>
        <end position="259"/>
    </location>
</feature>
<dbReference type="AlphaFoldDB" id="A0A6G1AIA0"/>
<name>A0A6G1AIA0_CROCR</name>
<dbReference type="InterPro" id="IPR043502">
    <property type="entry name" value="DNA/RNA_pol_sf"/>
</dbReference>
<dbReference type="Pfam" id="PF00078">
    <property type="entry name" value="RVT_1"/>
    <property type="match status" value="1"/>
</dbReference>